<keyword evidence="4 11" id="KW-1003">Cell membrane</keyword>
<name>A0A410QG01_9FIRM</name>
<dbReference type="SUPFAM" id="SSF54534">
    <property type="entry name" value="FKBP-like"/>
    <property type="match status" value="1"/>
</dbReference>
<evidence type="ECO:0000256" key="3">
    <source>
        <dbReference type="ARBA" id="ARBA00006071"/>
    </source>
</evidence>
<dbReference type="Pfam" id="PF13616">
    <property type="entry name" value="Rotamase_3"/>
    <property type="match status" value="1"/>
</dbReference>
<dbReference type="PANTHER" id="PTHR47245:SF1">
    <property type="entry name" value="FOLDASE PROTEIN PRSA"/>
    <property type="match status" value="1"/>
</dbReference>
<keyword evidence="9 11" id="KW-0413">Isomerase</keyword>
<dbReference type="InterPro" id="IPR050245">
    <property type="entry name" value="PrsA_foldase"/>
</dbReference>
<dbReference type="Gene3D" id="1.10.4030.10">
    <property type="entry name" value="Porin chaperone SurA, peptide-binding domain"/>
    <property type="match status" value="1"/>
</dbReference>
<dbReference type="PANTHER" id="PTHR47245">
    <property type="entry name" value="PEPTIDYLPROLYL ISOMERASE"/>
    <property type="match status" value="1"/>
</dbReference>
<keyword evidence="5 11" id="KW-0732">Signal</keyword>
<dbReference type="InterPro" id="IPR023059">
    <property type="entry name" value="Foldase_PrsA"/>
</dbReference>
<dbReference type="AlphaFoldDB" id="A0A410QG01"/>
<dbReference type="Gene3D" id="3.10.50.40">
    <property type="match status" value="1"/>
</dbReference>
<keyword evidence="6 11" id="KW-0697">Rotamase</keyword>
<dbReference type="EC" id="5.2.1.8" evidence="11"/>
<keyword evidence="14" id="KW-1185">Reference proteome</keyword>
<evidence type="ECO:0000256" key="1">
    <source>
        <dbReference type="ARBA" id="ARBA00000971"/>
    </source>
</evidence>
<evidence type="ECO:0000313" key="13">
    <source>
        <dbReference type="EMBL" id="QAT62768.1"/>
    </source>
</evidence>
<sequence>MFSLVNMKRRILIIFLAVIMILASFAGCEKLNKNSVATVDGDNISKEEFNKNFNMYKKAYESQYGSDIMSTVVSGDKTFEEVLKEKTLDLLISEKLIVGRANEKKIAVSEKDITDQINSYKEELGGEEKYTQFLKDNDMTEEYFKDNIKKELLIQKYKDDYINNLKISNEDAKKYFEENKDSFIKIRASHILLKTEDEAKKVEERLKKGEKFNDLAYELSIDKVSAAKGGDLGYFTKGQMVEEFDNAAFALKVGEVSGIVKTDYGFHIIKVDDKVDQYDKLKEDVIASLKEKKYNEYLTKLRDEADVKIYLDTATSTKTNNNEEKK</sequence>
<comment type="function">
    <text evidence="11">Plays a major role in protein secretion by helping the post-translocational extracellular folding of several secreted proteins.</text>
</comment>
<dbReference type="Proteomes" id="UP000287969">
    <property type="component" value="Chromosome"/>
</dbReference>
<evidence type="ECO:0000256" key="8">
    <source>
        <dbReference type="ARBA" id="ARBA00023139"/>
    </source>
</evidence>
<evidence type="ECO:0000256" key="5">
    <source>
        <dbReference type="ARBA" id="ARBA00022729"/>
    </source>
</evidence>
<evidence type="ECO:0000256" key="2">
    <source>
        <dbReference type="ARBA" id="ARBA00004193"/>
    </source>
</evidence>
<keyword evidence="10" id="KW-0449">Lipoprotein</keyword>
<dbReference type="PROSITE" id="PS50198">
    <property type="entry name" value="PPIC_PPIASE_2"/>
    <property type="match status" value="1"/>
</dbReference>
<evidence type="ECO:0000313" key="14">
    <source>
        <dbReference type="Proteomes" id="UP000287969"/>
    </source>
</evidence>
<dbReference type="KEGG" id="spoa:EQM13_14940"/>
<reference evidence="14" key="1">
    <citation type="submission" date="2019-01" db="EMBL/GenBank/DDBJ databases">
        <title>Draft genomes of a novel of Sporanaerobacter strains.</title>
        <authorList>
            <person name="Ma S."/>
        </authorList>
    </citation>
    <scope>NUCLEOTIDE SEQUENCE [LARGE SCALE GENOMIC DNA]</scope>
    <source>
        <strain evidence="14">NJN-17</strain>
    </source>
</reference>
<evidence type="ECO:0000256" key="4">
    <source>
        <dbReference type="ARBA" id="ARBA00022475"/>
    </source>
</evidence>
<comment type="catalytic activity">
    <reaction evidence="1 11">
        <text>[protein]-peptidylproline (omega=180) = [protein]-peptidylproline (omega=0)</text>
        <dbReference type="Rhea" id="RHEA:16237"/>
        <dbReference type="Rhea" id="RHEA-COMP:10747"/>
        <dbReference type="Rhea" id="RHEA-COMP:10748"/>
        <dbReference type="ChEBI" id="CHEBI:83833"/>
        <dbReference type="ChEBI" id="CHEBI:83834"/>
        <dbReference type="EC" id="5.2.1.8"/>
    </reaction>
</comment>
<dbReference type="InterPro" id="IPR000297">
    <property type="entry name" value="PPIase_PpiC"/>
</dbReference>
<dbReference type="SUPFAM" id="SSF109998">
    <property type="entry name" value="Triger factor/SurA peptide-binding domain-like"/>
    <property type="match status" value="1"/>
</dbReference>
<dbReference type="InterPro" id="IPR027304">
    <property type="entry name" value="Trigger_fact/SurA_dom_sf"/>
</dbReference>
<evidence type="ECO:0000256" key="11">
    <source>
        <dbReference type="HAMAP-Rule" id="MF_01145"/>
    </source>
</evidence>
<accession>A0A410QG01</accession>
<dbReference type="RefSeq" id="WP_083381980.1">
    <property type="nucleotide sequence ID" value="NZ_CP035282.1"/>
</dbReference>
<protein>
    <recommendedName>
        <fullName evidence="11">Foldase protein PrsA</fullName>
        <ecNumber evidence="11">5.2.1.8</ecNumber>
    </recommendedName>
</protein>
<evidence type="ECO:0000256" key="6">
    <source>
        <dbReference type="ARBA" id="ARBA00023110"/>
    </source>
</evidence>
<evidence type="ECO:0000256" key="10">
    <source>
        <dbReference type="ARBA" id="ARBA00023288"/>
    </source>
</evidence>
<dbReference type="GO" id="GO:0003755">
    <property type="term" value="F:peptidyl-prolyl cis-trans isomerase activity"/>
    <property type="evidence" value="ECO:0007669"/>
    <property type="project" value="UniProtKB-UniRule"/>
</dbReference>
<dbReference type="GO" id="GO:0005886">
    <property type="term" value="C:plasma membrane"/>
    <property type="evidence" value="ECO:0007669"/>
    <property type="project" value="UniProtKB-SubCell"/>
</dbReference>
<organism evidence="13 14">
    <name type="scientific">Acidilutibacter cellobiosedens</name>
    <dbReference type="NCBI Taxonomy" id="2507161"/>
    <lineage>
        <taxon>Bacteria</taxon>
        <taxon>Bacillati</taxon>
        <taxon>Bacillota</taxon>
        <taxon>Tissierellia</taxon>
        <taxon>Tissierellales</taxon>
        <taxon>Acidilutibacteraceae</taxon>
        <taxon>Acidilutibacter</taxon>
    </lineage>
</organism>
<proteinExistence type="inferred from homology"/>
<comment type="similarity">
    <text evidence="3 11">Belongs to the PrsA family.</text>
</comment>
<feature type="domain" description="PpiC" evidence="12">
    <location>
        <begin position="183"/>
        <end position="273"/>
    </location>
</feature>
<keyword evidence="8" id="KW-0564">Palmitate</keyword>
<dbReference type="Pfam" id="PF13624">
    <property type="entry name" value="SurA_N_3"/>
    <property type="match status" value="1"/>
</dbReference>
<evidence type="ECO:0000256" key="7">
    <source>
        <dbReference type="ARBA" id="ARBA00023136"/>
    </source>
</evidence>
<keyword evidence="7 11" id="KW-0472">Membrane</keyword>
<gene>
    <name evidence="11" type="primary">prsA</name>
    <name evidence="13" type="ORF">EQM13_14940</name>
</gene>
<dbReference type="OrthoDB" id="14196at2"/>
<evidence type="ECO:0000256" key="9">
    <source>
        <dbReference type="ARBA" id="ARBA00023235"/>
    </source>
</evidence>
<dbReference type="EMBL" id="CP035282">
    <property type="protein sequence ID" value="QAT62768.1"/>
    <property type="molecule type" value="Genomic_DNA"/>
</dbReference>
<dbReference type="GO" id="GO:0006457">
    <property type="term" value="P:protein folding"/>
    <property type="evidence" value="ECO:0007669"/>
    <property type="project" value="UniProtKB-UniRule"/>
</dbReference>
<dbReference type="HAMAP" id="MF_01145">
    <property type="entry name" value="Foldase_PrsA"/>
    <property type="match status" value="1"/>
</dbReference>
<comment type="subcellular location">
    <subcellularLocation>
        <location evidence="2">Cell membrane</location>
        <topology evidence="2">Lipid-anchor</topology>
    </subcellularLocation>
</comment>
<dbReference type="InterPro" id="IPR046357">
    <property type="entry name" value="PPIase_dom_sf"/>
</dbReference>
<evidence type="ECO:0000259" key="12">
    <source>
        <dbReference type="PROSITE" id="PS50198"/>
    </source>
</evidence>